<organism evidence="11 12">
    <name type="scientific">Artemia franciscana</name>
    <name type="common">Brine shrimp</name>
    <name type="synonym">Artemia sanfranciscana</name>
    <dbReference type="NCBI Taxonomy" id="6661"/>
    <lineage>
        <taxon>Eukaryota</taxon>
        <taxon>Metazoa</taxon>
        <taxon>Ecdysozoa</taxon>
        <taxon>Arthropoda</taxon>
        <taxon>Crustacea</taxon>
        <taxon>Branchiopoda</taxon>
        <taxon>Anostraca</taxon>
        <taxon>Artemiidae</taxon>
        <taxon>Artemia</taxon>
    </lineage>
</organism>
<evidence type="ECO:0000256" key="4">
    <source>
        <dbReference type="ARBA" id="ARBA00022598"/>
    </source>
</evidence>
<dbReference type="Gene3D" id="1.10.240.10">
    <property type="entry name" value="Tyrosyl-Transfer RNA Synthetase"/>
    <property type="match status" value="1"/>
</dbReference>
<keyword evidence="5 10" id="KW-0547">Nucleotide-binding</keyword>
<dbReference type="PANTHER" id="PTHR10055:SF1">
    <property type="entry name" value="TRYPTOPHAN--TRNA LIGASE, CYTOPLASMIC"/>
    <property type="match status" value="1"/>
</dbReference>
<dbReference type="InterPro" id="IPR002305">
    <property type="entry name" value="aa-tRNA-synth_Ic"/>
</dbReference>
<protein>
    <recommendedName>
        <fullName evidence="3">Tryptophan--tRNA ligase, cytoplasmic</fullName>
        <ecNumber evidence="2">6.1.1.2</ecNumber>
    </recommendedName>
    <alternativeName>
        <fullName evidence="9">Tryptophanyl-tRNA synthetase</fullName>
    </alternativeName>
</protein>
<dbReference type="GO" id="GO:0004830">
    <property type="term" value="F:tryptophan-tRNA ligase activity"/>
    <property type="evidence" value="ECO:0007669"/>
    <property type="project" value="UniProtKB-EC"/>
</dbReference>
<evidence type="ECO:0000256" key="10">
    <source>
        <dbReference type="RuleBase" id="RU363036"/>
    </source>
</evidence>
<keyword evidence="7 10" id="KW-0648">Protein biosynthesis</keyword>
<comment type="similarity">
    <text evidence="1 10">Belongs to the class-I aminoacyl-tRNA synthetase family.</text>
</comment>
<evidence type="ECO:0000256" key="2">
    <source>
        <dbReference type="ARBA" id="ARBA00013161"/>
    </source>
</evidence>
<sequence length="117" mass="13377">MSASDPNSSIFLKEIKEKINKYAYSGGRDTVEEHQEKGGDCSVDVAFQYLTYFEENDEQLEKIRQDYSSGAMLSGEIKKILIEKLTRVVLGHQTSKKSITEDIVRGFMTPRQLVFDF</sequence>
<evidence type="ECO:0000256" key="5">
    <source>
        <dbReference type="ARBA" id="ARBA00022741"/>
    </source>
</evidence>
<dbReference type="AlphaFoldDB" id="A0AA88HBP0"/>
<reference evidence="11" key="1">
    <citation type="submission" date="2023-07" db="EMBL/GenBank/DDBJ databases">
        <title>Chromosome-level genome assembly of Artemia franciscana.</title>
        <authorList>
            <person name="Jo E."/>
        </authorList>
    </citation>
    <scope>NUCLEOTIDE SEQUENCE</scope>
    <source>
        <tissue evidence="11">Whole body</tissue>
    </source>
</reference>
<keyword evidence="6 10" id="KW-0067">ATP-binding</keyword>
<dbReference type="SUPFAM" id="SSF52374">
    <property type="entry name" value="Nucleotidylyl transferase"/>
    <property type="match status" value="1"/>
</dbReference>
<dbReference type="EMBL" id="JAVRJZ010000021">
    <property type="protein sequence ID" value="KAK2704526.1"/>
    <property type="molecule type" value="Genomic_DNA"/>
</dbReference>
<keyword evidence="8 10" id="KW-0030">Aminoacyl-tRNA synthetase</keyword>
<evidence type="ECO:0000256" key="8">
    <source>
        <dbReference type="ARBA" id="ARBA00023146"/>
    </source>
</evidence>
<keyword evidence="12" id="KW-1185">Reference proteome</keyword>
<accession>A0AA88HBP0</accession>
<evidence type="ECO:0000256" key="9">
    <source>
        <dbReference type="ARBA" id="ARBA00030268"/>
    </source>
</evidence>
<evidence type="ECO:0000256" key="7">
    <source>
        <dbReference type="ARBA" id="ARBA00022917"/>
    </source>
</evidence>
<evidence type="ECO:0000313" key="12">
    <source>
        <dbReference type="Proteomes" id="UP001187531"/>
    </source>
</evidence>
<comment type="caution">
    <text evidence="11">The sequence shown here is derived from an EMBL/GenBank/DDBJ whole genome shotgun (WGS) entry which is preliminary data.</text>
</comment>
<keyword evidence="4 10" id="KW-0436">Ligase</keyword>
<name>A0AA88HBP0_ARTSF</name>
<evidence type="ECO:0000256" key="6">
    <source>
        <dbReference type="ARBA" id="ARBA00022840"/>
    </source>
</evidence>
<evidence type="ECO:0000256" key="3">
    <source>
        <dbReference type="ARBA" id="ARBA00013782"/>
    </source>
</evidence>
<dbReference type="Proteomes" id="UP001187531">
    <property type="component" value="Unassembled WGS sequence"/>
</dbReference>
<dbReference type="FunFam" id="1.10.240.10:FF:000003">
    <property type="entry name" value="Tryptophan--tRNA ligase, cytoplasmic"/>
    <property type="match status" value="1"/>
</dbReference>
<dbReference type="PANTHER" id="PTHR10055">
    <property type="entry name" value="TRYPTOPHANYL-TRNA SYNTHETASE"/>
    <property type="match status" value="1"/>
</dbReference>
<evidence type="ECO:0000313" key="11">
    <source>
        <dbReference type="EMBL" id="KAK2704526.1"/>
    </source>
</evidence>
<dbReference type="Pfam" id="PF00579">
    <property type="entry name" value="tRNA-synt_1b"/>
    <property type="match status" value="1"/>
</dbReference>
<proteinExistence type="inferred from homology"/>
<dbReference type="GO" id="GO:0006436">
    <property type="term" value="P:tryptophanyl-tRNA aminoacylation"/>
    <property type="evidence" value="ECO:0007669"/>
    <property type="project" value="TreeGrafter"/>
</dbReference>
<gene>
    <name evidence="11" type="ORF">QYM36_016803</name>
</gene>
<dbReference type="EC" id="6.1.1.2" evidence="2"/>
<dbReference type="GO" id="GO:0005737">
    <property type="term" value="C:cytoplasm"/>
    <property type="evidence" value="ECO:0007669"/>
    <property type="project" value="TreeGrafter"/>
</dbReference>
<evidence type="ECO:0000256" key="1">
    <source>
        <dbReference type="ARBA" id="ARBA00005594"/>
    </source>
</evidence>
<dbReference type="GO" id="GO:0005524">
    <property type="term" value="F:ATP binding"/>
    <property type="evidence" value="ECO:0007669"/>
    <property type="project" value="UniProtKB-KW"/>
</dbReference>